<dbReference type="OrthoDB" id="9787841at2"/>
<dbReference type="Gene3D" id="1.10.3720.10">
    <property type="entry name" value="MetI-like"/>
    <property type="match status" value="1"/>
</dbReference>
<evidence type="ECO:0000256" key="7">
    <source>
        <dbReference type="ARBA" id="ARBA00022989"/>
    </source>
</evidence>
<feature type="transmembrane region" description="Helical" evidence="9">
    <location>
        <begin position="195"/>
        <end position="215"/>
    </location>
</feature>
<dbReference type="eggNOG" id="COG0765">
    <property type="taxonomic scope" value="Bacteria"/>
</dbReference>
<proteinExistence type="inferred from homology"/>
<gene>
    <name evidence="11" type="ORF">HMPREF9943_00906</name>
</gene>
<evidence type="ECO:0000313" key="11">
    <source>
        <dbReference type="EMBL" id="EMD16864.1"/>
    </source>
</evidence>
<evidence type="ECO:0000256" key="9">
    <source>
        <dbReference type="RuleBase" id="RU363032"/>
    </source>
</evidence>
<dbReference type="RefSeq" id="WP_004802479.1">
    <property type="nucleotide sequence ID" value="NZ_AUGJ01000012.1"/>
</dbReference>
<dbReference type="EMBL" id="AGEJ01000013">
    <property type="protein sequence ID" value="EMD16864.1"/>
    <property type="molecule type" value="Genomic_DNA"/>
</dbReference>
<dbReference type="GO" id="GO:0006865">
    <property type="term" value="P:amino acid transport"/>
    <property type="evidence" value="ECO:0007669"/>
    <property type="project" value="UniProtKB-KW"/>
</dbReference>
<evidence type="ECO:0000259" key="10">
    <source>
        <dbReference type="PROSITE" id="PS50928"/>
    </source>
</evidence>
<keyword evidence="6" id="KW-0029">Amino-acid transport</keyword>
<reference evidence="11 12" key="1">
    <citation type="submission" date="2013-02" db="EMBL/GenBank/DDBJ databases">
        <title>The Genome Sequence of Lactobacillus catenaformis F0143.</title>
        <authorList>
            <consortium name="The Broad Institute Genome Sequencing Platform"/>
            <person name="Earl A."/>
            <person name="Ward D."/>
            <person name="Feldgarden M."/>
            <person name="Gevers D."/>
            <person name="Izard J."/>
            <person name="Blanton J.M."/>
            <person name="Mathney J."/>
            <person name="Dewhirst F.E."/>
            <person name="Young S.K."/>
            <person name="Zeng Q."/>
            <person name="Gargeya S."/>
            <person name="Fitzgerald M."/>
            <person name="Haas B."/>
            <person name="Abouelleil A."/>
            <person name="Alvarado L."/>
            <person name="Arachchi H.M."/>
            <person name="Berlin A."/>
            <person name="Chapman S.B."/>
            <person name="Gearin G."/>
            <person name="Goldberg J."/>
            <person name="Griggs A."/>
            <person name="Gujja S."/>
            <person name="Hansen M."/>
            <person name="Heiman D."/>
            <person name="Howarth C."/>
            <person name="Larimer J."/>
            <person name="Lui A."/>
            <person name="MacDonald P.J.P."/>
            <person name="McCowen C."/>
            <person name="Montmayeur A."/>
            <person name="Murphy C."/>
            <person name="Neiman D."/>
            <person name="Pearson M."/>
            <person name="Priest M."/>
            <person name="Roberts A."/>
            <person name="Saif S."/>
            <person name="Shea T."/>
            <person name="Sisk P."/>
            <person name="Stolte C."/>
            <person name="Sykes S."/>
            <person name="Wortman J."/>
            <person name="Nusbaum C."/>
            <person name="Birren B."/>
        </authorList>
    </citation>
    <scope>NUCLEOTIDE SEQUENCE [LARGE SCALE GENOMIC DNA]</scope>
    <source>
        <strain evidence="11 12">OT 569</strain>
    </source>
</reference>
<dbReference type="GO" id="GO:0022857">
    <property type="term" value="F:transmembrane transporter activity"/>
    <property type="evidence" value="ECO:0007669"/>
    <property type="project" value="InterPro"/>
</dbReference>
<sequence>MYAGLNKILTAENLLFLLKFAIVSLGLAGVSLLLGLVIGVIFASFKISQSKILRIIANIYIELVRGTPMLLQIMIIFTVIPMFISRIVGFVVRPDYYLIGIIAMSMNSGAYQAEYIRGGINGVDKGQWEASAALGLSRWQMMKFVILPQAFKLIVPTVVSEFVTLIKDSSLISTIGASELLFAASQLGNENYDYMSAYTLAAVFYLIMTLTISYLDKKLERKLASSD</sequence>
<dbReference type="BioCyc" id="ECAT999415-HMP:GTTI-929-MONOMER"/>
<dbReference type="GO" id="GO:0043190">
    <property type="term" value="C:ATP-binding cassette (ABC) transporter complex"/>
    <property type="evidence" value="ECO:0007669"/>
    <property type="project" value="InterPro"/>
</dbReference>
<keyword evidence="4" id="KW-1003">Cell membrane</keyword>
<comment type="subcellular location">
    <subcellularLocation>
        <location evidence="1 9">Cell membrane</location>
        <topology evidence="1 9">Multi-pass membrane protein</topology>
    </subcellularLocation>
</comment>
<dbReference type="PANTHER" id="PTHR30614">
    <property type="entry name" value="MEMBRANE COMPONENT OF AMINO ACID ABC TRANSPORTER"/>
    <property type="match status" value="1"/>
</dbReference>
<dbReference type="STRING" id="999415.HMPREF9943_00906"/>
<dbReference type="Proteomes" id="UP000011758">
    <property type="component" value="Unassembled WGS sequence"/>
</dbReference>
<dbReference type="InterPro" id="IPR043429">
    <property type="entry name" value="ArtM/GltK/GlnP/TcyL/YhdX-like"/>
</dbReference>
<evidence type="ECO:0000256" key="3">
    <source>
        <dbReference type="ARBA" id="ARBA00022448"/>
    </source>
</evidence>
<dbReference type="InterPro" id="IPR000515">
    <property type="entry name" value="MetI-like"/>
</dbReference>
<dbReference type="PROSITE" id="PS50928">
    <property type="entry name" value="ABC_TM1"/>
    <property type="match status" value="1"/>
</dbReference>
<name>M2PMR9_9FIRM</name>
<dbReference type="InterPro" id="IPR035906">
    <property type="entry name" value="MetI-like_sf"/>
</dbReference>
<dbReference type="AlphaFoldDB" id="M2PMR9"/>
<feature type="transmembrane region" description="Helical" evidence="9">
    <location>
        <begin position="20"/>
        <end position="45"/>
    </location>
</feature>
<keyword evidence="3 9" id="KW-0813">Transport</keyword>
<evidence type="ECO:0000256" key="4">
    <source>
        <dbReference type="ARBA" id="ARBA00022475"/>
    </source>
</evidence>
<evidence type="ECO:0000256" key="6">
    <source>
        <dbReference type="ARBA" id="ARBA00022970"/>
    </source>
</evidence>
<dbReference type="NCBIfam" id="TIGR01726">
    <property type="entry name" value="HEQRo_perm_3TM"/>
    <property type="match status" value="1"/>
</dbReference>
<dbReference type="PATRIC" id="fig|999415.3.peg.912"/>
<keyword evidence="7 9" id="KW-1133">Transmembrane helix</keyword>
<dbReference type="Pfam" id="PF00528">
    <property type="entry name" value="BPD_transp_1"/>
    <property type="match status" value="1"/>
</dbReference>
<feature type="domain" description="ABC transmembrane type-1" evidence="10">
    <location>
        <begin position="21"/>
        <end position="216"/>
    </location>
</feature>
<evidence type="ECO:0000256" key="8">
    <source>
        <dbReference type="ARBA" id="ARBA00023136"/>
    </source>
</evidence>
<protein>
    <submittedName>
        <fullName evidence="11">His/Glu/Gln/Arg/opine family amino ABC transporter, permease, 3-TM region</fullName>
    </submittedName>
</protein>
<organism evidence="11 12">
    <name type="scientific">Eggerthia catenaformis OT 569 = DSM 20559</name>
    <dbReference type="NCBI Taxonomy" id="999415"/>
    <lineage>
        <taxon>Bacteria</taxon>
        <taxon>Bacillati</taxon>
        <taxon>Bacillota</taxon>
        <taxon>Erysipelotrichia</taxon>
        <taxon>Erysipelotrichales</taxon>
        <taxon>Coprobacillaceae</taxon>
        <taxon>Eggerthia</taxon>
    </lineage>
</organism>
<keyword evidence="8 9" id="KW-0472">Membrane</keyword>
<comment type="caution">
    <text evidence="11">The sequence shown here is derived from an EMBL/GenBank/DDBJ whole genome shotgun (WGS) entry which is preliminary data.</text>
</comment>
<dbReference type="SUPFAM" id="SSF161098">
    <property type="entry name" value="MetI-like"/>
    <property type="match status" value="1"/>
</dbReference>
<evidence type="ECO:0000313" key="12">
    <source>
        <dbReference type="Proteomes" id="UP000011758"/>
    </source>
</evidence>
<keyword evidence="12" id="KW-1185">Reference proteome</keyword>
<keyword evidence="5 9" id="KW-0812">Transmembrane</keyword>
<evidence type="ECO:0000256" key="5">
    <source>
        <dbReference type="ARBA" id="ARBA00022692"/>
    </source>
</evidence>
<feature type="transmembrane region" description="Helical" evidence="9">
    <location>
        <begin position="66"/>
        <end position="88"/>
    </location>
</feature>
<dbReference type="CDD" id="cd06261">
    <property type="entry name" value="TM_PBP2"/>
    <property type="match status" value="1"/>
</dbReference>
<dbReference type="InterPro" id="IPR010065">
    <property type="entry name" value="AA_ABC_transptr_permease_3TM"/>
</dbReference>
<comment type="similarity">
    <text evidence="2">Belongs to the binding-protein-dependent transport system permease family. HisMQ subfamily.</text>
</comment>
<dbReference type="PANTHER" id="PTHR30614:SF20">
    <property type="entry name" value="GLUTAMINE TRANSPORT SYSTEM PERMEASE PROTEIN GLNP"/>
    <property type="match status" value="1"/>
</dbReference>
<evidence type="ECO:0000256" key="1">
    <source>
        <dbReference type="ARBA" id="ARBA00004651"/>
    </source>
</evidence>
<evidence type="ECO:0000256" key="2">
    <source>
        <dbReference type="ARBA" id="ARBA00010072"/>
    </source>
</evidence>
<accession>M2PMR9</accession>